<feature type="domain" description="D-isomer specific 2-hydroxyacid dehydrogenase catalytic" evidence="4">
    <location>
        <begin position="35"/>
        <end position="311"/>
    </location>
</feature>
<evidence type="ECO:0000259" key="5">
    <source>
        <dbReference type="Pfam" id="PF02826"/>
    </source>
</evidence>
<dbReference type="CDD" id="cd12169">
    <property type="entry name" value="PGDH_like_1"/>
    <property type="match status" value="1"/>
</dbReference>
<comment type="similarity">
    <text evidence="1">Belongs to the D-isomer specific 2-hydroxyacid dehydrogenase family.</text>
</comment>
<keyword evidence="3" id="KW-0520">NAD</keyword>
<dbReference type="SUPFAM" id="SSF52283">
    <property type="entry name" value="Formate/glycerate dehydrogenase catalytic domain-like"/>
    <property type="match status" value="1"/>
</dbReference>
<dbReference type="InterPro" id="IPR006140">
    <property type="entry name" value="D-isomer_DH_NAD-bd"/>
</dbReference>
<dbReference type="SUPFAM" id="SSF51735">
    <property type="entry name" value="NAD(P)-binding Rossmann-fold domains"/>
    <property type="match status" value="1"/>
</dbReference>
<dbReference type="PROSITE" id="PS00671">
    <property type="entry name" value="D_2_HYDROXYACID_DH_3"/>
    <property type="match status" value="1"/>
</dbReference>
<reference evidence="6" key="1">
    <citation type="submission" date="2020-05" db="EMBL/GenBank/DDBJ databases">
        <authorList>
            <person name="Chiriac C."/>
            <person name="Salcher M."/>
            <person name="Ghai R."/>
            <person name="Kavagutti S V."/>
        </authorList>
    </citation>
    <scope>NUCLEOTIDE SEQUENCE</scope>
</reference>
<dbReference type="Pfam" id="PF02826">
    <property type="entry name" value="2-Hacid_dh_C"/>
    <property type="match status" value="1"/>
</dbReference>
<dbReference type="GO" id="GO:0016616">
    <property type="term" value="F:oxidoreductase activity, acting on the CH-OH group of donors, NAD or NADP as acceptor"/>
    <property type="evidence" value="ECO:0007669"/>
    <property type="project" value="InterPro"/>
</dbReference>
<organism evidence="6">
    <name type="scientific">freshwater metagenome</name>
    <dbReference type="NCBI Taxonomy" id="449393"/>
    <lineage>
        <taxon>unclassified sequences</taxon>
        <taxon>metagenomes</taxon>
        <taxon>ecological metagenomes</taxon>
    </lineage>
</organism>
<dbReference type="InterPro" id="IPR029753">
    <property type="entry name" value="D-isomer_DH_CS"/>
</dbReference>
<gene>
    <name evidence="6" type="ORF">UFOPK3752_00737</name>
    <name evidence="7" type="ORF">UFOPK4150_01188</name>
</gene>
<evidence type="ECO:0000313" key="6">
    <source>
        <dbReference type="EMBL" id="CAB4936010.1"/>
    </source>
</evidence>
<dbReference type="GO" id="GO:0051287">
    <property type="term" value="F:NAD binding"/>
    <property type="evidence" value="ECO:0007669"/>
    <property type="project" value="InterPro"/>
</dbReference>
<sequence>MRICIMDDLEGVALGSADWSVLEGVDELLALDRHFHDEVELAGILERFDVIVVQRERTRIGRSLLERLPSLRLLVTTGPFNAAIDLAACADLGITVSATSMGGGAVVELAWALILGALRDVPARDLSMRSGEWAPVPGRSLPGLRLGLLGLGNTGTRMARIAAAFDMEVVAWSENLTAEVARERGATLVSRRELFATSDVISVHLVLSARTRGLVVDDDLRAMKPDAWLVNTSRGPIVDEDALIRACRDGVIAGAALDVFDQEPLPPDHALRRLPNTVLTPHVGYVTTETFRVWFGEVVEDIAAFAAGSPVRVLSA</sequence>
<dbReference type="EMBL" id="CAFBND010000021">
    <property type="protein sequence ID" value="CAB4936010.1"/>
    <property type="molecule type" value="Genomic_DNA"/>
</dbReference>
<dbReference type="PANTHER" id="PTHR42789">
    <property type="entry name" value="D-ISOMER SPECIFIC 2-HYDROXYACID DEHYDROGENASE FAMILY PROTEIN (AFU_ORTHOLOGUE AFUA_6G10090)"/>
    <property type="match status" value="1"/>
</dbReference>
<keyword evidence="2" id="KW-0560">Oxidoreductase</keyword>
<evidence type="ECO:0000256" key="1">
    <source>
        <dbReference type="ARBA" id="ARBA00005854"/>
    </source>
</evidence>
<name>A0A6J7IZ01_9ZZZZ</name>
<dbReference type="InterPro" id="IPR006139">
    <property type="entry name" value="D-isomer_2_OHA_DH_cat_dom"/>
</dbReference>
<dbReference type="AlphaFoldDB" id="A0A6J7IZ01"/>
<dbReference type="Pfam" id="PF00389">
    <property type="entry name" value="2-Hacid_dh"/>
    <property type="match status" value="1"/>
</dbReference>
<feature type="domain" description="D-isomer specific 2-hydroxyacid dehydrogenase NAD-binding" evidence="5">
    <location>
        <begin position="112"/>
        <end position="284"/>
    </location>
</feature>
<accession>A0A6J7IZ01</accession>
<dbReference type="EMBL" id="CAFBPU010000022">
    <property type="protein sequence ID" value="CAB5032806.1"/>
    <property type="molecule type" value="Genomic_DNA"/>
</dbReference>
<proteinExistence type="inferred from homology"/>
<evidence type="ECO:0000259" key="4">
    <source>
        <dbReference type="Pfam" id="PF00389"/>
    </source>
</evidence>
<dbReference type="InterPro" id="IPR036291">
    <property type="entry name" value="NAD(P)-bd_dom_sf"/>
</dbReference>
<protein>
    <submittedName>
        <fullName evidence="6">Unannotated protein</fullName>
    </submittedName>
</protein>
<dbReference type="InterPro" id="IPR050857">
    <property type="entry name" value="D-2-hydroxyacid_DH"/>
</dbReference>
<dbReference type="Gene3D" id="3.40.50.720">
    <property type="entry name" value="NAD(P)-binding Rossmann-like Domain"/>
    <property type="match status" value="2"/>
</dbReference>
<dbReference type="PANTHER" id="PTHR42789:SF1">
    <property type="entry name" value="D-ISOMER SPECIFIC 2-HYDROXYACID DEHYDROGENASE FAMILY PROTEIN (AFU_ORTHOLOGUE AFUA_6G10090)"/>
    <property type="match status" value="1"/>
</dbReference>
<evidence type="ECO:0000313" key="7">
    <source>
        <dbReference type="EMBL" id="CAB5032806.1"/>
    </source>
</evidence>
<evidence type="ECO:0000256" key="3">
    <source>
        <dbReference type="ARBA" id="ARBA00023027"/>
    </source>
</evidence>
<evidence type="ECO:0000256" key="2">
    <source>
        <dbReference type="ARBA" id="ARBA00023002"/>
    </source>
</evidence>